<comment type="caution">
    <text evidence="10">The sequence shown here is derived from an EMBL/GenBank/DDBJ whole genome shotgun (WGS) entry which is preliminary data.</text>
</comment>
<evidence type="ECO:0000313" key="11">
    <source>
        <dbReference type="Proteomes" id="UP000604001"/>
    </source>
</evidence>
<keyword evidence="7" id="KW-0812">Transmembrane</keyword>
<evidence type="ECO:0000313" key="10">
    <source>
        <dbReference type="EMBL" id="MBC2961691.1"/>
    </source>
</evidence>
<dbReference type="Gene3D" id="3.40.50.200">
    <property type="entry name" value="Peptidase S8/S53 domain"/>
    <property type="match status" value="1"/>
</dbReference>
<feature type="signal peptide" evidence="8">
    <location>
        <begin position="1"/>
        <end position="29"/>
    </location>
</feature>
<evidence type="ECO:0000256" key="5">
    <source>
        <dbReference type="PROSITE-ProRule" id="PRU01240"/>
    </source>
</evidence>
<dbReference type="Proteomes" id="UP000604001">
    <property type="component" value="Unassembled WGS sequence"/>
</dbReference>
<dbReference type="SUPFAM" id="SSF52743">
    <property type="entry name" value="Subtilisin-like"/>
    <property type="match status" value="1"/>
</dbReference>
<evidence type="ECO:0000256" key="2">
    <source>
        <dbReference type="ARBA" id="ARBA00022670"/>
    </source>
</evidence>
<dbReference type="Pfam" id="PF00082">
    <property type="entry name" value="Peptidase_S8"/>
    <property type="match status" value="1"/>
</dbReference>
<sequence length="448" mass="45561">MRVTRAVAAGALAPAVAAFVLVPVGPAHAETVDCLSTAVDAPAPSSSTDPSLPLDLLGVDRAHTWFAAQRQQPGAGVRVAVVDSGIAPRAAGTAIPVAGEAPPRISKKPEVVEAHGTVVAGIIAGAPRSGDGAEESGEGDGGRLVGLAPGAEVVDVRVYDSAAGAEDEDPVQPTNLVAGLEWVAANAERLGIGVVNVSLAIGEYPPLTRVLERLDAADVVVVAASGNRPEQETDPLYEEFGPDPDAEGDEGSTGPKPGEDAAGLVWPAAYDEVVAVSATADGTDAGDATERVLQSSDIDVAVPTHGLISYGLDGGSCGVSGFYTSWAAAVVSGVVAMLRSAYPDETADQVVTRLLATASASDEQPNVQTGAGIVQPYEALTRSLRPRKDGTLEPASTQGRSVERATAPPEEVDLLSGARDRAVWWGLVGGGALLLALVLRPVLARRRS</sequence>
<dbReference type="InterPro" id="IPR050131">
    <property type="entry name" value="Peptidase_S8_subtilisin-like"/>
</dbReference>
<feature type="active site" description="Charge relay system" evidence="5">
    <location>
        <position position="115"/>
    </location>
</feature>
<evidence type="ECO:0000256" key="3">
    <source>
        <dbReference type="ARBA" id="ARBA00022801"/>
    </source>
</evidence>
<comment type="similarity">
    <text evidence="1 5">Belongs to the peptidase S8 family.</text>
</comment>
<feature type="active site" description="Charge relay system" evidence="5">
    <location>
        <position position="325"/>
    </location>
</feature>
<name>A0ABR6UD00_9ACTN</name>
<keyword evidence="11" id="KW-1185">Reference proteome</keyword>
<keyword evidence="7" id="KW-0472">Membrane</keyword>
<organism evidence="10 11">
    <name type="scientific">Nocardioides deserti</name>
    <dbReference type="NCBI Taxonomy" id="1588644"/>
    <lineage>
        <taxon>Bacteria</taxon>
        <taxon>Bacillati</taxon>
        <taxon>Actinomycetota</taxon>
        <taxon>Actinomycetes</taxon>
        <taxon>Propionibacteriales</taxon>
        <taxon>Nocardioidaceae</taxon>
        <taxon>Nocardioides</taxon>
    </lineage>
</organism>
<keyword evidence="2 5" id="KW-0645">Protease</keyword>
<dbReference type="RefSeq" id="WP_186346900.1">
    <property type="nucleotide sequence ID" value="NZ_BMMR01000002.1"/>
</dbReference>
<dbReference type="InterPro" id="IPR036852">
    <property type="entry name" value="Peptidase_S8/S53_dom_sf"/>
</dbReference>
<keyword evidence="7" id="KW-1133">Transmembrane helix</keyword>
<dbReference type="PRINTS" id="PR00723">
    <property type="entry name" value="SUBTILISIN"/>
</dbReference>
<dbReference type="EMBL" id="JACMYC010000010">
    <property type="protein sequence ID" value="MBC2961691.1"/>
    <property type="molecule type" value="Genomic_DNA"/>
</dbReference>
<feature type="transmembrane region" description="Helical" evidence="7">
    <location>
        <begin position="422"/>
        <end position="443"/>
    </location>
</feature>
<gene>
    <name evidence="10" type="ORF">H7344_15435</name>
</gene>
<dbReference type="PROSITE" id="PS00137">
    <property type="entry name" value="SUBTILASE_HIS"/>
    <property type="match status" value="1"/>
</dbReference>
<evidence type="ECO:0000256" key="4">
    <source>
        <dbReference type="ARBA" id="ARBA00022825"/>
    </source>
</evidence>
<feature type="chain" id="PRO_5047365882" evidence="8">
    <location>
        <begin position="30"/>
        <end position="448"/>
    </location>
</feature>
<accession>A0ABR6UD00</accession>
<evidence type="ECO:0000256" key="1">
    <source>
        <dbReference type="ARBA" id="ARBA00011073"/>
    </source>
</evidence>
<protein>
    <submittedName>
        <fullName evidence="10">S8 family serine peptidase</fullName>
    </submittedName>
</protein>
<keyword evidence="8" id="KW-0732">Signal</keyword>
<evidence type="ECO:0000259" key="9">
    <source>
        <dbReference type="Pfam" id="PF00082"/>
    </source>
</evidence>
<feature type="domain" description="Peptidase S8/S53" evidence="9">
    <location>
        <begin position="74"/>
        <end position="372"/>
    </location>
</feature>
<dbReference type="InterPro" id="IPR000209">
    <property type="entry name" value="Peptidase_S8/S53_dom"/>
</dbReference>
<keyword evidence="3 5" id="KW-0378">Hydrolase</keyword>
<dbReference type="InterPro" id="IPR015500">
    <property type="entry name" value="Peptidase_S8_subtilisin-rel"/>
</dbReference>
<evidence type="ECO:0000256" key="7">
    <source>
        <dbReference type="SAM" id="Phobius"/>
    </source>
</evidence>
<proteinExistence type="inferred from homology"/>
<keyword evidence="4 5" id="KW-0720">Serine protease</keyword>
<dbReference type="PANTHER" id="PTHR43806">
    <property type="entry name" value="PEPTIDASE S8"/>
    <property type="match status" value="1"/>
</dbReference>
<feature type="region of interest" description="Disordered" evidence="6">
    <location>
        <begin position="384"/>
        <end position="408"/>
    </location>
</feature>
<feature type="compositionally biased region" description="Acidic residues" evidence="6">
    <location>
        <begin position="232"/>
        <end position="250"/>
    </location>
</feature>
<feature type="region of interest" description="Disordered" evidence="6">
    <location>
        <begin position="226"/>
        <end position="262"/>
    </location>
</feature>
<reference evidence="10 11" key="1">
    <citation type="submission" date="2020-08" db="EMBL/GenBank/DDBJ databases">
        <title>novel species in genus Nocardioides.</title>
        <authorList>
            <person name="Zhang G."/>
        </authorList>
    </citation>
    <scope>NUCLEOTIDE SEQUENCE [LARGE SCALE GENOMIC DNA]</scope>
    <source>
        <strain evidence="10 11">SC8A-24</strain>
    </source>
</reference>
<dbReference type="PROSITE" id="PS51892">
    <property type="entry name" value="SUBTILASE"/>
    <property type="match status" value="1"/>
</dbReference>
<evidence type="ECO:0000256" key="8">
    <source>
        <dbReference type="SAM" id="SignalP"/>
    </source>
</evidence>
<evidence type="ECO:0000256" key="6">
    <source>
        <dbReference type="SAM" id="MobiDB-lite"/>
    </source>
</evidence>
<feature type="active site" description="Charge relay system" evidence="5">
    <location>
        <position position="83"/>
    </location>
</feature>
<dbReference type="PANTHER" id="PTHR43806:SF11">
    <property type="entry name" value="CEREVISIN-RELATED"/>
    <property type="match status" value="1"/>
</dbReference>
<dbReference type="InterPro" id="IPR022398">
    <property type="entry name" value="Peptidase_S8_His-AS"/>
</dbReference>